<evidence type="ECO:0000256" key="5">
    <source>
        <dbReference type="SAM" id="Phobius"/>
    </source>
</evidence>
<dbReference type="AlphaFoldDB" id="A0A135L1P7"/>
<dbReference type="Proteomes" id="UP000070352">
    <property type="component" value="Unassembled WGS sequence"/>
</dbReference>
<protein>
    <submittedName>
        <fullName evidence="6">Crp/Fnr family transcriptional regulator</fullName>
    </submittedName>
</protein>
<evidence type="ECO:0000256" key="2">
    <source>
        <dbReference type="ARBA" id="ARBA00022692"/>
    </source>
</evidence>
<comment type="caution">
    <text evidence="6">The sequence shown here is derived from an EMBL/GenBank/DDBJ whole genome shotgun (WGS) entry which is preliminary data.</text>
</comment>
<dbReference type="InterPro" id="IPR032808">
    <property type="entry name" value="DoxX"/>
</dbReference>
<proteinExistence type="predicted"/>
<keyword evidence="4 5" id="KW-0472">Membrane</keyword>
<evidence type="ECO:0000313" key="6">
    <source>
        <dbReference type="EMBL" id="KXG42793.1"/>
    </source>
</evidence>
<name>A0A135L1P7_9BACI</name>
<evidence type="ECO:0000256" key="3">
    <source>
        <dbReference type="ARBA" id="ARBA00022989"/>
    </source>
</evidence>
<dbReference type="EMBL" id="LSKU01000001">
    <property type="protein sequence ID" value="KXG42793.1"/>
    <property type="molecule type" value="Genomic_DNA"/>
</dbReference>
<gene>
    <name evidence="6" type="ORF">U473_01145</name>
</gene>
<keyword evidence="2 5" id="KW-0812">Transmembrane</keyword>
<reference evidence="6 7" key="1">
    <citation type="submission" date="2016-02" db="EMBL/GenBank/DDBJ databases">
        <title>Draft Genome for Tepidibacillus decaturensis nov. sp. Strain Z9, an Anaerobic, Moderately Thermophilic and Heterotrophic Bacterium from Deep Subsurface of the Illinois Basin, USA.</title>
        <authorList>
            <person name="Dong Y."/>
            <person name="Chang J.Y."/>
            <person name="Sanford R."/>
            <person name="Fouke B.W."/>
        </authorList>
    </citation>
    <scope>NUCLEOTIDE SEQUENCE [LARGE SCALE GENOMIC DNA]</scope>
    <source>
        <strain evidence="6 7">Z9</strain>
    </source>
</reference>
<evidence type="ECO:0000256" key="4">
    <source>
        <dbReference type="ARBA" id="ARBA00023136"/>
    </source>
</evidence>
<organism evidence="6 7">
    <name type="scientific">Tepidibacillus decaturensis</name>
    <dbReference type="NCBI Taxonomy" id="1413211"/>
    <lineage>
        <taxon>Bacteria</taxon>
        <taxon>Bacillati</taxon>
        <taxon>Bacillota</taxon>
        <taxon>Bacilli</taxon>
        <taxon>Bacillales</taxon>
        <taxon>Bacillaceae</taxon>
        <taxon>Tepidibacillus</taxon>
    </lineage>
</organism>
<evidence type="ECO:0000313" key="7">
    <source>
        <dbReference type="Proteomes" id="UP000070352"/>
    </source>
</evidence>
<evidence type="ECO:0000256" key="1">
    <source>
        <dbReference type="ARBA" id="ARBA00004141"/>
    </source>
</evidence>
<dbReference type="PANTHER" id="PTHR39157:SF1">
    <property type="entry name" value="DOXX FAMILY PROTEIN"/>
    <property type="match status" value="1"/>
</dbReference>
<comment type="subcellular location">
    <subcellularLocation>
        <location evidence="1">Membrane</location>
        <topology evidence="1">Multi-pass membrane protein</topology>
    </subcellularLocation>
</comment>
<keyword evidence="7" id="KW-1185">Reference proteome</keyword>
<feature type="transmembrane region" description="Helical" evidence="5">
    <location>
        <begin position="63"/>
        <end position="82"/>
    </location>
</feature>
<dbReference type="STRING" id="1413211.U473_01145"/>
<dbReference type="Pfam" id="PF07681">
    <property type="entry name" value="DoxX"/>
    <property type="match status" value="1"/>
</dbReference>
<feature type="transmembrane region" description="Helical" evidence="5">
    <location>
        <begin position="126"/>
        <end position="145"/>
    </location>
</feature>
<feature type="transmembrane region" description="Helical" evidence="5">
    <location>
        <begin position="89"/>
        <end position="114"/>
    </location>
</feature>
<dbReference type="RefSeq" id="WP_068722581.1">
    <property type="nucleotide sequence ID" value="NZ_LSKU01000001.1"/>
</dbReference>
<dbReference type="PANTHER" id="PTHR39157">
    <property type="entry name" value="INTEGRAL MEMBRANE PROTEIN-RELATED"/>
    <property type="match status" value="1"/>
</dbReference>
<dbReference type="OrthoDB" id="26941at2"/>
<sequence length="165" mass="18229">MIKFLKENVYASYVLTLVRLYLGYEWIQAGWHKLTSAEPFNAQGFLMGAVKKATGDHPVVQSWWANFLDAFAIPNVGLFNFLVPYGEFLVGLGLILGALTTAAAFFGILMNYAFMFSGSTSTNVQMSLLTIFILVAGFNAGKIGLDRWIIPYIKKAVKKDATLEA</sequence>
<dbReference type="GO" id="GO:0016020">
    <property type="term" value="C:membrane"/>
    <property type="evidence" value="ECO:0007669"/>
    <property type="project" value="UniProtKB-SubCell"/>
</dbReference>
<accession>A0A135L1P7</accession>
<keyword evidence="3 5" id="KW-1133">Transmembrane helix</keyword>